<comment type="caution">
    <text evidence="1">The sequence shown here is derived from an EMBL/GenBank/DDBJ whole genome shotgun (WGS) entry which is preliminary data.</text>
</comment>
<dbReference type="EMBL" id="REGA01000017">
    <property type="protein sequence ID" value="RQG92222.1"/>
    <property type="molecule type" value="Genomic_DNA"/>
</dbReference>
<proteinExistence type="predicted"/>
<organism evidence="1 2">
    <name type="scientific">Natrarchaeobius chitinivorans</name>
    <dbReference type="NCBI Taxonomy" id="1679083"/>
    <lineage>
        <taxon>Archaea</taxon>
        <taxon>Methanobacteriati</taxon>
        <taxon>Methanobacteriota</taxon>
        <taxon>Stenosarchaea group</taxon>
        <taxon>Halobacteria</taxon>
        <taxon>Halobacteriales</taxon>
        <taxon>Natrialbaceae</taxon>
        <taxon>Natrarchaeobius</taxon>
    </lineage>
</organism>
<dbReference type="Proteomes" id="UP000282323">
    <property type="component" value="Unassembled WGS sequence"/>
</dbReference>
<reference evidence="1 2" key="1">
    <citation type="submission" date="2018-10" db="EMBL/GenBank/DDBJ databases">
        <title>Natrarchaeobius chitinivorans gen. nov., sp. nov., and Natrarchaeobius haloalkaliphilus sp. nov., alkaliphilic, chitin-utilizing haloarchaea from hypersaline alkaline lakes.</title>
        <authorList>
            <person name="Sorokin D.Y."/>
            <person name="Elcheninov A.G."/>
            <person name="Kostrikina N.A."/>
            <person name="Bale N.J."/>
            <person name="Sinninghe Damste J.S."/>
            <person name="Khijniak T.V."/>
            <person name="Kublanov I.V."/>
            <person name="Toshchakov S.V."/>
        </authorList>
    </citation>
    <scope>NUCLEOTIDE SEQUENCE [LARGE SCALE GENOMIC DNA]</scope>
    <source>
        <strain evidence="1 2">AArcht4T</strain>
    </source>
</reference>
<evidence type="ECO:0000313" key="2">
    <source>
        <dbReference type="Proteomes" id="UP000282323"/>
    </source>
</evidence>
<protein>
    <submittedName>
        <fullName evidence="1">Uncharacterized protein</fullName>
    </submittedName>
</protein>
<gene>
    <name evidence="1" type="ORF">EA473_17060</name>
</gene>
<accession>A0A3N6N2H8</accession>
<keyword evidence="2" id="KW-1185">Reference proteome</keyword>
<name>A0A3N6N2H8_NATCH</name>
<sequence length="62" mass="7346">MRLFDRPMVQRGFCSMRLFDRFKRGRRASSPVKRACECNAGNDTRGRNTFVRFGHNEYENAE</sequence>
<dbReference type="AlphaFoldDB" id="A0A3N6N2H8"/>
<evidence type="ECO:0000313" key="1">
    <source>
        <dbReference type="EMBL" id="RQG92222.1"/>
    </source>
</evidence>